<sequence>MADEIIPSSGITAKTPENIMLGAGTIHKGLKYEGGKWNFVESLFCATSGGGSVSFSPELLDLDIDGATVKFVGGTLKVGESAKMKFKMAEITPDFIKKSIFAKEAESSTATGYTELVSKPQIETGDYYEHLAYVGKKIDGTPIIVIFDKALCTSGLSVEGENKKMVVPEAEFECYAELEQADKNVLPYHIYYPSAVAA</sequence>
<protein>
    <submittedName>
        <fullName evidence="1">Major tail protein</fullName>
    </submittedName>
</protein>
<reference evidence="1" key="1">
    <citation type="journal article" date="2021" name="Proc. Natl. Acad. Sci. U.S.A.">
        <title>A Catalog of Tens of Thousands of Viruses from Human Metagenomes Reveals Hidden Associations with Chronic Diseases.</title>
        <authorList>
            <person name="Tisza M.J."/>
            <person name="Buck C.B."/>
        </authorList>
    </citation>
    <scope>NUCLEOTIDE SEQUENCE</scope>
    <source>
        <strain evidence="1">CtVDC13</strain>
    </source>
</reference>
<dbReference type="EMBL" id="BK032798">
    <property type="protein sequence ID" value="DAF60838.1"/>
    <property type="molecule type" value="Genomic_DNA"/>
</dbReference>
<evidence type="ECO:0000313" key="1">
    <source>
        <dbReference type="EMBL" id="DAF60838.1"/>
    </source>
</evidence>
<accession>A0A8S5TC54</accession>
<organism evidence="1">
    <name type="scientific">Siphoviridae sp. ctVDC13</name>
    <dbReference type="NCBI Taxonomy" id="2827880"/>
    <lineage>
        <taxon>Viruses</taxon>
        <taxon>Duplodnaviria</taxon>
        <taxon>Heunggongvirae</taxon>
        <taxon>Uroviricota</taxon>
        <taxon>Caudoviricetes</taxon>
    </lineage>
</organism>
<proteinExistence type="predicted"/>
<name>A0A8S5TC54_9CAUD</name>